<feature type="domain" description="FF" evidence="3">
    <location>
        <begin position="79"/>
        <end position="135"/>
    </location>
</feature>
<dbReference type="OrthoDB" id="63972at2759"/>
<dbReference type="SMART" id="SM00441">
    <property type="entry name" value="FF"/>
    <property type="match status" value="1"/>
</dbReference>
<protein>
    <recommendedName>
        <fullName evidence="3">FF domain-containing protein</fullName>
    </recommendedName>
</protein>
<name>A0A3S5AFJ6_9PLAT</name>
<comment type="caution">
    <text evidence="4">The sequence shown here is derived from an EMBL/GenBank/DDBJ whole genome shotgun (WGS) entry which is preliminary data.</text>
</comment>
<dbReference type="GO" id="GO:0070063">
    <property type="term" value="F:RNA polymerase binding"/>
    <property type="evidence" value="ECO:0007669"/>
    <property type="project" value="InterPro"/>
</dbReference>
<organism evidence="4 5">
    <name type="scientific">Protopolystoma xenopodis</name>
    <dbReference type="NCBI Taxonomy" id="117903"/>
    <lineage>
        <taxon>Eukaryota</taxon>
        <taxon>Metazoa</taxon>
        <taxon>Spiralia</taxon>
        <taxon>Lophotrochozoa</taxon>
        <taxon>Platyhelminthes</taxon>
        <taxon>Monogenea</taxon>
        <taxon>Polyopisthocotylea</taxon>
        <taxon>Polystomatidea</taxon>
        <taxon>Polystomatidae</taxon>
        <taxon>Protopolystoma</taxon>
    </lineage>
</organism>
<dbReference type="PANTHER" id="PTHR15377">
    <property type="entry name" value="TRANSCRIPTION ELONGATION REGULATOR 1"/>
    <property type="match status" value="1"/>
</dbReference>
<evidence type="ECO:0000259" key="3">
    <source>
        <dbReference type="PROSITE" id="PS51676"/>
    </source>
</evidence>
<dbReference type="PANTHER" id="PTHR15377:SF3">
    <property type="entry name" value="WW DOMAIN-CONTAINING PROTEIN"/>
    <property type="match status" value="1"/>
</dbReference>
<dbReference type="PROSITE" id="PS51676">
    <property type="entry name" value="FF"/>
    <property type="match status" value="1"/>
</dbReference>
<dbReference type="GO" id="GO:0003712">
    <property type="term" value="F:transcription coregulator activity"/>
    <property type="evidence" value="ECO:0007669"/>
    <property type="project" value="TreeGrafter"/>
</dbReference>
<accession>A0A3S5AFJ6</accession>
<dbReference type="Gene3D" id="1.10.10.440">
    <property type="entry name" value="FF domain"/>
    <property type="match status" value="1"/>
</dbReference>
<evidence type="ECO:0000313" key="4">
    <source>
        <dbReference type="EMBL" id="VEL15185.1"/>
    </source>
</evidence>
<evidence type="ECO:0000256" key="1">
    <source>
        <dbReference type="ARBA" id="ARBA00022737"/>
    </source>
</evidence>
<feature type="region of interest" description="Disordered" evidence="2">
    <location>
        <begin position="140"/>
        <end position="163"/>
    </location>
</feature>
<dbReference type="SUPFAM" id="SSF81698">
    <property type="entry name" value="FF domain"/>
    <property type="match status" value="1"/>
</dbReference>
<dbReference type="Pfam" id="PF01846">
    <property type="entry name" value="FF"/>
    <property type="match status" value="1"/>
</dbReference>
<dbReference type="AlphaFoldDB" id="A0A3S5AFJ6"/>
<keyword evidence="1" id="KW-0677">Repeat</keyword>
<proteinExistence type="predicted"/>
<dbReference type="GO" id="GO:0005634">
    <property type="term" value="C:nucleus"/>
    <property type="evidence" value="ECO:0007669"/>
    <property type="project" value="TreeGrafter"/>
</dbReference>
<dbReference type="InterPro" id="IPR045148">
    <property type="entry name" value="TCRG1-like"/>
</dbReference>
<dbReference type="EMBL" id="CAAALY010023754">
    <property type="protein sequence ID" value="VEL15185.1"/>
    <property type="molecule type" value="Genomic_DNA"/>
</dbReference>
<sequence length="175" mass="20070">MHACIHVPDRRCIERRNQGRGLCLLYDCTHTRSLASSVKLGKDAAGVIARRATPPNGFGLASSARQISQRCSLDLDVSTLRQVKNDFLALLKEQKGLNRHSHWGDFKKKLDSDPRYKAVDSSSRREEWFRDYTRKLDNTVRESSKDLLDREKKERQEASIREREKAVKEALSSSL</sequence>
<keyword evidence="5" id="KW-1185">Reference proteome</keyword>
<dbReference type="Proteomes" id="UP000784294">
    <property type="component" value="Unassembled WGS sequence"/>
</dbReference>
<dbReference type="InterPro" id="IPR036517">
    <property type="entry name" value="FF_domain_sf"/>
</dbReference>
<gene>
    <name evidence="4" type="ORF">PXEA_LOCUS8625</name>
</gene>
<dbReference type="InterPro" id="IPR002713">
    <property type="entry name" value="FF_domain"/>
</dbReference>
<feature type="non-terminal residue" evidence="4">
    <location>
        <position position="1"/>
    </location>
</feature>
<evidence type="ECO:0000313" key="5">
    <source>
        <dbReference type="Proteomes" id="UP000784294"/>
    </source>
</evidence>
<reference evidence="4" key="1">
    <citation type="submission" date="2018-11" db="EMBL/GenBank/DDBJ databases">
        <authorList>
            <consortium name="Pathogen Informatics"/>
        </authorList>
    </citation>
    <scope>NUCLEOTIDE SEQUENCE</scope>
</reference>
<evidence type="ECO:0000256" key="2">
    <source>
        <dbReference type="SAM" id="MobiDB-lite"/>
    </source>
</evidence>